<gene>
    <name evidence="1" type="ORF">S03H2_72620</name>
</gene>
<name>X1JBY2_9ZZZZ</name>
<dbReference type="CDD" id="cd03364">
    <property type="entry name" value="TOPRIM_DnaG_primases"/>
    <property type="match status" value="1"/>
</dbReference>
<dbReference type="Pfam" id="PF13155">
    <property type="entry name" value="Toprim_2"/>
    <property type="match status" value="1"/>
</dbReference>
<comment type="caution">
    <text evidence="1">The sequence shown here is derived from an EMBL/GenBank/DDBJ whole genome shotgun (WGS) entry which is preliminary data.</text>
</comment>
<accession>X1JBY2</accession>
<evidence type="ECO:0008006" key="2">
    <source>
        <dbReference type="Google" id="ProtNLM"/>
    </source>
</evidence>
<sequence length="52" mass="5622">MCLADGVFYLASMGTSVTERQVNTLKRLTKNITLALDADAAGEEAMLRGVEF</sequence>
<evidence type="ECO:0000313" key="1">
    <source>
        <dbReference type="EMBL" id="GAH91462.1"/>
    </source>
</evidence>
<dbReference type="AlphaFoldDB" id="X1JBY2"/>
<protein>
    <recommendedName>
        <fullName evidence="2">Toprim domain-containing protein</fullName>
    </recommendedName>
</protein>
<dbReference type="InterPro" id="IPR034151">
    <property type="entry name" value="TOPRIM_DnaG_bac"/>
</dbReference>
<organism evidence="1">
    <name type="scientific">marine sediment metagenome</name>
    <dbReference type="NCBI Taxonomy" id="412755"/>
    <lineage>
        <taxon>unclassified sequences</taxon>
        <taxon>metagenomes</taxon>
        <taxon>ecological metagenomes</taxon>
    </lineage>
</organism>
<reference evidence="1" key="1">
    <citation type="journal article" date="2014" name="Front. Microbiol.">
        <title>High frequency of phylogenetically diverse reductive dehalogenase-homologous genes in deep subseafloor sedimentary metagenomes.</title>
        <authorList>
            <person name="Kawai M."/>
            <person name="Futagami T."/>
            <person name="Toyoda A."/>
            <person name="Takaki Y."/>
            <person name="Nishi S."/>
            <person name="Hori S."/>
            <person name="Arai W."/>
            <person name="Tsubouchi T."/>
            <person name="Morono Y."/>
            <person name="Uchiyama I."/>
            <person name="Ito T."/>
            <person name="Fujiyama A."/>
            <person name="Inagaki F."/>
            <person name="Takami H."/>
        </authorList>
    </citation>
    <scope>NUCLEOTIDE SEQUENCE</scope>
    <source>
        <strain evidence="1">Expedition CK06-06</strain>
    </source>
</reference>
<dbReference type="SUPFAM" id="SSF56731">
    <property type="entry name" value="DNA primase core"/>
    <property type="match status" value="1"/>
</dbReference>
<proteinExistence type="predicted"/>
<dbReference type="EMBL" id="BARU01049220">
    <property type="protein sequence ID" value="GAH91462.1"/>
    <property type="molecule type" value="Genomic_DNA"/>
</dbReference>
<dbReference type="Gene3D" id="3.40.1360.10">
    <property type="match status" value="1"/>
</dbReference>
<feature type="non-terminal residue" evidence="1">
    <location>
        <position position="52"/>
    </location>
</feature>